<dbReference type="InterPro" id="IPR002653">
    <property type="entry name" value="Znf_A20"/>
</dbReference>
<comment type="caution">
    <text evidence="7">The sequence shown here is derived from an EMBL/GenBank/DDBJ whole genome shotgun (WGS) entry which is preliminary data.</text>
</comment>
<keyword evidence="2" id="KW-0479">Metal-binding</keyword>
<evidence type="ECO:0000256" key="4">
    <source>
        <dbReference type="ARBA" id="ARBA00022833"/>
    </source>
</evidence>
<evidence type="ECO:0000256" key="3">
    <source>
        <dbReference type="ARBA" id="ARBA00022771"/>
    </source>
</evidence>
<keyword evidence="4" id="KW-0862">Zinc</keyword>
<protein>
    <recommendedName>
        <fullName evidence="6">A20-type domain-containing protein</fullName>
    </recommendedName>
</protein>
<dbReference type="AlphaFoldDB" id="A0A8X7Y4L7"/>
<keyword evidence="3" id="KW-0863">Zinc-finger</keyword>
<dbReference type="SMART" id="SM00259">
    <property type="entry name" value="ZnF_A20"/>
    <property type="match status" value="1"/>
</dbReference>
<feature type="domain" description="A20-type" evidence="6">
    <location>
        <begin position="11"/>
        <end position="45"/>
    </location>
</feature>
<evidence type="ECO:0000256" key="2">
    <source>
        <dbReference type="ARBA" id="ARBA00022723"/>
    </source>
</evidence>
<evidence type="ECO:0000313" key="8">
    <source>
        <dbReference type="Proteomes" id="UP000886885"/>
    </source>
</evidence>
<dbReference type="InterPro" id="IPR000058">
    <property type="entry name" value="Znf_AN1"/>
</dbReference>
<proteinExistence type="predicted"/>
<name>A0A8X7Y4L7_POPTO</name>
<feature type="region of interest" description="Disordered" evidence="5">
    <location>
        <begin position="60"/>
        <end position="86"/>
    </location>
</feature>
<evidence type="ECO:0000256" key="1">
    <source>
        <dbReference type="ARBA" id="ARBA00003732"/>
    </source>
</evidence>
<dbReference type="EMBL" id="JAAWWB010000030">
    <property type="protein sequence ID" value="KAG6746393.1"/>
    <property type="molecule type" value="Genomic_DNA"/>
</dbReference>
<feature type="compositionally biased region" description="Low complexity" evidence="5">
    <location>
        <begin position="76"/>
        <end position="86"/>
    </location>
</feature>
<comment type="function">
    <text evidence="1">May be involved in environmental stress response.</text>
</comment>
<evidence type="ECO:0000259" key="6">
    <source>
        <dbReference type="PROSITE" id="PS51036"/>
    </source>
</evidence>
<gene>
    <name evidence="7" type="ORF">POTOM_050933</name>
</gene>
<dbReference type="PANTHER" id="PTHR10634">
    <property type="entry name" value="AN1-TYPE ZINC FINGER PROTEIN"/>
    <property type="match status" value="1"/>
</dbReference>
<dbReference type="GO" id="GO:0008270">
    <property type="term" value="F:zinc ion binding"/>
    <property type="evidence" value="ECO:0007669"/>
    <property type="project" value="UniProtKB-KW"/>
</dbReference>
<dbReference type="Proteomes" id="UP000886885">
    <property type="component" value="Chromosome 15D"/>
</dbReference>
<dbReference type="SMART" id="SM00154">
    <property type="entry name" value="ZnF_AN1"/>
    <property type="match status" value="1"/>
</dbReference>
<reference evidence="7" key="1">
    <citation type="journal article" date="2020" name="bioRxiv">
        <title>Hybrid origin of Populus tomentosa Carr. identified through genome sequencing and phylogenomic analysis.</title>
        <authorList>
            <person name="An X."/>
            <person name="Gao K."/>
            <person name="Chen Z."/>
            <person name="Li J."/>
            <person name="Yang X."/>
            <person name="Yang X."/>
            <person name="Zhou J."/>
            <person name="Guo T."/>
            <person name="Zhao T."/>
            <person name="Huang S."/>
            <person name="Miao D."/>
            <person name="Khan W.U."/>
            <person name="Rao P."/>
            <person name="Ye M."/>
            <person name="Lei B."/>
            <person name="Liao W."/>
            <person name="Wang J."/>
            <person name="Ji L."/>
            <person name="Li Y."/>
            <person name="Guo B."/>
            <person name="Mustafa N.S."/>
            <person name="Li S."/>
            <person name="Yun Q."/>
            <person name="Keller S.R."/>
            <person name="Mao J."/>
            <person name="Zhang R."/>
            <person name="Strauss S.H."/>
        </authorList>
    </citation>
    <scope>NUCLEOTIDE SEQUENCE</scope>
    <source>
        <strain evidence="7">GM15</strain>
        <tissue evidence="7">Leaf</tissue>
    </source>
</reference>
<dbReference type="OrthoDB" id="428577at2759"/>
<dbReference type="InterPro" id="IPR050652">
    <property type="entry name" value="AN1_A20_ZnFinger"/>
</dbReference>
<sequence length="132" mass="14232">MTSRKMASINSSTPPLRAQGCDFFGSPENKNPCSKCYEDYLKEEVTANSANKLSEPVITPSADCKSPAVASDEARSTTNTAASSSTRNIRCECCNEKVGVTGCNCLCGKIICGIHRNAAEHPWTFDFKTLGR</sequence>
<dbReference type="Pfam" id="PF01754">
    <property type="entry name" value="zf-A20"/>
    <property type="match status" value="1"/>
</dbReference>
<dbReference type="PANTHER" id="PTHR10634:SF124">
    <property type="entry name" value="ZINC FINGER A20 AND AN1 DOMAIN-CONTAINING STRESS-ASSOCIATED PROTEIN 8-RELATED"/>
    <property type="match status" value="1"/>
</dbReference>
<accession>A0A8X7Y4L7</accession>
<keyword evidence="8" id="KW-1185">Reference proteome</keyword>
<dbReference type="GO" id="GO:0003677">
    <property type="term" value="F:DNA binding"/>
    <property type="evidence" value="ECO:0007669"/>
    <property type="project" value="InterPro"/>
</dbReference>
<organism evidence="7 8">
    <name type="scientific">Populus tomentosa</name>
    <name type="common">Chinese white poplar</name>
    <dbReference type="NCBI Taxonomy" id="118781"/>
    <lineage>
        <taxon>Eukaryota</taxon>
        <taxon>Viridiplantae</taxon>
        <taxon>Streptophyta</taxon>
        <taxon>Embryophyta</taxon>
        <taxon>Tracheophyta</taxon>
        <taxon>Spermatophyta</taxon>
        <taxon>Magnoliopsida</taxon>
        <taxon>eudicotyledons</taxon>
        <taxon>Gunneridae</taxon>
        <taxon>Pentapetalae</taxon>
        <taxon>rosids</taxon>
        <taxon>fabids</taxon>
        <taxon>Malpighiales</taxon>
        <taxon>Salicaceae</taxon>
        <taxon>Saliceae</taxon>
        <taxon>Populus</taxon>
    </lineage>
</organism>
<evidence type="ECO:0000313" key="7">
    <source>
        <dbReference type="EMBL" id="KAG6746393.1"/>
    </source>
</evidence>
<evidence type="ECO:0000256" key="5">
    <source>
        <dbReference type="SAM" id="MobiDB-lite"/>
    </source>
</evidence>
<dbReference type="PROSITE" id="PS51036">
    <property type="entry name" value="ZF_A20"/>
    <property type="match status" value="1"/>
</dbReference>